<dbReference type="AlphaFoldDB" id="A0AA38M0D1"/>
<keyword evidence="2" id="KW-1185">Reference proteome</keyword>
<proteinExistence type="predicted"/>
<evidence type="ECO:0000313" key="2">
    <source>
        <dbReference type="Proteomes" id="UP001168821"/>
    </source>
</evidence>
<accession>A0AA38M0D1</accession>
<evidence type="ECO:0000313" key="1">
    <source>
        <dbReference type="EMBL" id="KAJ3616696.1"/>
    </source>
</evidence>
<dbReference type="Proteomes" id="UP001168821">
    <property type="component" value="Unassembled WGS sequence"/>
</dbReference>
<protein>
    <submittedName>
        <fullName evidence="1">Uncharacterized protein</fullName>
    </submittedName>
</protein>
<name>A0AA38M0D1_9CUCU</name>
<organism evidence="1 2">
    <name type="scientific">Zophobas morio</name>
    <dbReference type="NCBI Taxonomy" id="2755281"/>
    <lineage>
        <taxon>Eukaryota</taxon>
        <taxon>Metazoa</taxon>
        <taxon>Ecdysozoa</taxon>
        <taxon>Arthropoda</taxon>
        <taxon>Hexapoda</taxon>
        <taxon>Insecta</taxon>
        <taxon>Pterygota</taxon>
        <taxon>Neoptera</taxon>
        <taxon>Endopterygota</taxon>
        <taxon>Coleoptera</taxon>
        <taxon>Polyphaga</taxon>
        <taxon>Cucujiformia</taxon>
        <taxon>Tenebrionidae</taxon>
        <taxon>Zophobas</taxon>
    </lineage>
</organism>
<comment type="caution">
    <text evidence="1">The sequence shown here is derived from an EMBL/GenBank/DDBJ whole genome shotgun (WGS) entry which is preliminary data.</text>
</comment>
<dbReference type="EMBL" id="JALNTZ010003010">
    <property type="protein sequence ID" value="KAJ3616696.1"/>
    <property type="molecule type" value="Genomic_DNA"/>
</dbReference>
<sequence>MHTEETFMVKTEEAFVVISAGAHIHNRTTKAFRTEAFVPSFNQSRKTPKKHSRRPVPPRLSLWSRCKLLSCVISVRQIRCGFILALSVPKHDPPLLYVRNAVRLIPPTWRPATATRGDL</sequence>
<reference evidence="1" key="1">
    <citation type="journal article" date="2023" name="G3 (Bethesda)">
        <title>Whole genome assemblies of Zophobas morio and Tenebrio molitor.</title>
        <authorList>
            <person name="Kaur S."/>
            <person name="Stinson S.A."/>
            <person name="diCenzo G.C."/>
        </authorList>
    </citation>
    <scope>NUCLEOTIDE SEQUENCE</scope>
    <source>
        <strain evidence="1">QUZm001</strain>
    </source>
</reference>
<gene>
    <name evidence="1" type="ORF">Zmor_011721</name>
</gene>